<dbReference type="SUPFAM" id="SSF82185">
    <property type="entry name" value="Histone H3 K4-specific methyltransferase SET7/9 N-terminal domain"/>
    <property type="match status" value="1"/>
</dbReference>
<dbReference type="RefSeq" id="WP_148072979.1">
    <property type="nucleotide sequence ID" value="NZ_CP042913.1"/>
</dbReference>
<dbReference type="EMBL" id="CP042913">
    <property type="protein sequence ID" value="QEG34311.1"/>
    <property type="molecule type" value="Genomic_DNA"/>
</dbReference>
<gene>
    <name evidence="2" type="ORF">Pr1d_15850</name>
</gene>
<sequence precursor="true">MRISVYTLMFVVLCWPTVIAATSMAQEAKAEPVYLKELGEEPPPSVVTHRKAQGKYEDGQLRLEREEAIMSDDTVVSDGAYIEYYPDGQKFSEGQYKFGVITGEWSYWHPNGQLRRNIVFKNGKPDGKVEMFLADGTLEDVQSFKDGVRDGEWSSFYEDGKTPKAKFNFVDGKLEGSRTTYYPDGTVKQETNFVDGKLDGVVVEYDETGKKVAEATFEKGQRKSIERFD</sequence>
<protein>
    <submittedName>
        <fullName evidence="2">MORN repeat variant</fullName>
    </submittedName>
</protein>
<dbReference type="Pfam" id="PF07661">
    <property type="entry name" value="MORN_2"/>
    <property type="match status" value="5"/>
</dbReference>
<evidence type="ECO:0000313" key="2">
    <source>
        <dbReference type="EMBL" id="QEG34311.1"/>
    </source>
</evidence>
<feature type="chain" id="PRO_5023015223" evidence="1">
    <location>
        <begin position="21"/>
        <end position="229"/>
    </location>
</feature>
<feature type="signal peptide" evidence="1">
    <location>
        <begin position="1"/>
        <end position="20"/>
    </location>
</feature>
<reference evidence="2 3" key="1">
    <citation type="submission" date="2019-08" db="EMBL/GenBank/DDBJ databases">
        <title>Deep-cultivation of Planctomycetes and their phenomic and genomic characterization uncovers novel biology.</title>
        <authorList>
            <person name="Wiegand S."/>
            <person name="Jogler M."/>
            <person name="Boedeker C."/>
            <person name="Pinto D."/>
            <person name="Vollmers J."/>
            <person name="Rivas-Marin E."/>
            <person name="Kohn T."/>
            <person name="Peeters S.H."/>
            <person name="Heuer A."/>
            <person name="Rast P."/>
            <person name="Oberbeckmann S."/>
            <person name="Bunk B."/>
            <person name="Jeske O."/>
            <person name="Meyerdierks A."/>
            <person name="Storesund J.E."/>
            <person name="Kallscheuer N."/>
            <person name="Luecker S."/>
            <person name="Lage O.M."/>
            <person name="Pohl T."/>
            <person name="Merkel B.J."/>
            <person name="Hornburger P."/>
            <person name="Mueller R.-W."/>
            <person name="Bruemmer F."/>
            <person name="Labrenz M."/>
            <person name="Spormann A.M."/>
            <person name="Op den Camp H."/>
            <person name="Overmann J."/>
            <person name="Amann R."/>
            <person name="Jetten M.S.M."/>
            <person name="Mascher T."/>
            <person name="Medema M.H."/>
            <person name="Devos D.P."/>
            <person name="Kaster A.-K."/>
            <person name="Ovreas L."/>
            <person name="Rohde M."/>
            <person name="Galperin M.Y."/>
            <person name="Jogler C."/>
        </authorList>
    </citation>
    <scope>NUCLEOTIDE SEQUENCE [LARGE SCALE GENOMIC DNA]</scope>
    <source>
        <strain evidence="2 3">Pr1d</strain>
    </source>
</reference>
<dbReference type="AlphaFoldDB" id="A0A5B9QJG9"/>
<dbReference type="OrthoDB" id="8854536at2"/>
<dbReference type="Proteomes" id="UP000323917">
    <property type="component" value="Chromosome"/>
</dbReference>
<organism evidence="2 3">
    <name type="scientific">Bythopirellula goksoeyrii</name>
    <dbReference type="NCBI Taxonomy" id="1400387"/>
    <lineage>
        <taxon>Bacteria</taxon>
        <taxon>Pseudomonadati</taxon>
        <taxon>Planctomycetota</taxon>
        <taxon>Planctomycetia</taxon>
        <taxon>Pirellulales</taxon>
        <taxon>Lacipirellulaceae</taxon>
        <taxon>Bythopirellula</taxon>
    </lineage>
</organism>
<proteinExistence type="predicted"/>
<dbReference type="InterPro" id="IPR011652">
    <property type="entry name" value="MORN_2"/>
</dbReference>
<name>A0A5B9QJG9_9BACT</name>
<accession>A0A5B9QJG9</accession>
<evidence type="ECO:0000313" key="3">
    <source>
        <dbReference type="Proteomes" id="UP000323917"/>
    </source>
</evidence>
<keyword evidence="3" id="KW-1185">Reference proteome</keyword>
<dbReference type="Gene3D" id="2.20.110.10">
    <property type="entry name" value="Histone H3 K4-specific methyltransferase SET7/9 N-terminal domain"/>
    <property type="match status" value="2"/>
</dbReference>
<keyword evidence="1" id="KW-0732">Signal</keyword>
<evidence type="ECO:0000256" key="1">
    <source>
        <dbReference type="SAM" id="SignalP"/>
    </source>
</evidence>
<dbReference type="KEGG" id="bgok:Pr1d_15850"/>